<protein>
    <recommendedName>
        <fullName evidence="11">Maltose/maltodextrin transport system permease protein MalG</fullName>
    </recommendedName>
</protein>
<evidence type="ECO:0000256" key="7">
    <source>
        <dbReference type="ARBA" id="ARBA00022597"/>
    </source>
</evidence>
<sequence length="293" mass="32088">MAMVQPRTLRWRKLAAHLSLCGFLVLILFPLLLVISISFREGNFATGSLIPESFSLEHWSLALGIPWERADGSVVQPPFPVLLWLWNSIKVALVSSLLIVLLSTTSAYAFARMRFAGKGPILKGMLIFQMFPAVLSLVALYALFDRLGQFVGWLGINTHGALIVASLGAVALHIWTIKGYFESIDGSLEEAAMVDGASTWQAFRYILLPLSLPILMVVFILAFVMSIMEYPMASVLLVDEHKLTLAVGAQQYLADHNQRWGNFAAAAVLSGLPITVAFLICQRWIIGGLTAGA</sequence>
<evidence type="ECO:0000313" key="15">
    <source>
        <dbReference type="Proteomes" id="UP000464013"/>
    </source>
</evidence>
<name>A0A6I6SUE7_9GAMM</name>
<feature type="transmembrane region" description="Helical" evidence="12">
    <location>
        <begin position="205"/>
        <end position="228"/>
    </location>
</feature>
<dbReference type="Gene3D" id="1.10.3720.10">
    <property type="entry name" value="MetI-like"/>
    <property type="match status" value="1"/>
</dbReference>
<evidence type="ECO:0000256" key="2">
    <source>
        <dbReference type="ARBA" id="ARBA00004429"/>
    </source>
</evidence>
<feature type="transmembrane region" description="Helical" evidence="12">
    <location>
        <begin position="122"/>
        <end position="144"/>
    </location>
</feature>
<feature type="transmembrane region" description="Helical" evidence="12">
    <location>
        <begin position="20"/>
        <end position="39"/>
    </location>
</feature>
<dbReference type="PANTHER" id="PTHR32243:SF50">
    <property type="entry name" value="MALTOSE_MALTODEXTRIN TRANSPORT SYSTEM PERMEASE PROTEIN MALG"/>
    <property type="match status" value="1"/>
</dbReference>
<dbReference type="RefSeq" id="WP_159554502.1">
    <property type="nucleotide sequence ID" value="NZ_CP035042.1"/>
</dbReference>
<dbReference type="InterPro" id="IPR035906">
    <property type="entry name" value="MetI-like_sf"/>
</dbReference>
<dbReference type="AlphaFoldDB" id="A0A6I6SUE7"/>
<evidence type="ECO:0000256" key="9">
    <source>
        <dbReference type="ARBA" id="ARBA00022989"/>
    </source>
</evidence>
<evidence type="ECO:0000256" key="10">
    <source>
        <dbReference type="ARBA" id="ARBA00023136"/>
    </source>
</evidence>
<dbReference type="OrthoDB" id="9794684at2"/>
<dbReference type="NCBIfam" id="NF008231">
    <property type="entry name" value="PRK10998.1"/>
    <property type="match status" value="1"/>
</dbReference>
<keyword evidence="6" id="KW-0997">Cell inner membrane</keyword>
<keyword evidence="5" id="KW-1003">Cell membrane</keyword>
<dbReference type="GO" id="GO:0005886">
    <property type="term" value="C:plasma membrane"/>
    <property type="evidence" value="ECO:0007669"/>
    <property type="project" value="UniProtKB-SubCell"/>
</dbReference>
<keyword evidence="4 12" id="KW-0813">Transport</keyword>
<keyword evidence="7" id="KW-0762">Sugar transport</keyword>
<dbReference type="InterPro" id="IPR050901">
    <property type="entry name" value="BP-dep_ABC_trans_perm"/>
</dbReference>
<evidence type="ECO:0000256" key="12">
    <source>
        <dbReference type="RuleBase" id="RU363032"/>
    </source>
</evidence>
<comment type="subcellular location">
    <subcellularLocation>
        <location evidence="2">Cell inner membrane</location>
        <topology evidence="2">Multi-pass membrane protein</topology>
    </subcellularLocation>
    <subcellularLocation>
        <location evidence="12">Cell membrane</location>
        <topology evidence="12">Multi-pass membrane protein</topology>
    </subcellularLocation>
</comment>
<dbReference type="GO" id="GO:0015423">
    <property type="term" value="F:ABC-type maltose transporter activity"/>
    <property type="evidence" value="ECO:0007669"/>
    <property type="project" value="TreeGrafter"/>
</dbReference>
<dbReference type="PROSITE" id="PS50928">
    <property type="entry name" value="ABC_TM1"/>
    <property type="match status" value="1"/>
</dbReference>
<dbReference type="KEGG" id="htx:EKK97_19565"/>
<dbReference type="PANTHER" id="PTHR32243">
    <property type="entry name" value="MALTOSE TRANSPORT SYSTEM PERMEASE-RELATED"/>
    <property type="match status" value="1"/>
</dbReference>
<dbReference type="GO" id="GO:0042956">
    <property type="term" value="P:maltodextrin transmembrane transport"/>
    <property type="evidence" value="ECO:0007669"/>
    <property type="project" value="TreeGrafter"/>
</dbReference>
<evidence type="ECO:0000256" key="6">
    <source>
        <dbReference type="ARBA" id="ARBA00022519"/>
    </source>
</evidence>
<gene>
    <name evidence="14" type="primary">malG</name>
    <name evidence="14" type="ORF">EKK97_19565</name>
</gene>
<organism evidence="14 15">
    <name type="scientific">Billgrantia tianxiuensis</name>
    <dbReference type="NCBI Taxonomy" id="2497861"/>
    <lineage>
        <taxon>Bacteria</taxon>
        <taxon>Pseudomonadati</taxon>
        <taxon>Pseudomonadota</taxon>
        <taxon>Gammaproteobacteria</taxon>
        <taxon>Oceanospirillales</taxon>
        <taxon>Halomonadaceae</taxon>
        <taxon>Billgrantia</taxon>
    </lineage>
</organism>
<comment type="function">
    <text evidence="1">Part of the ABC transporter complex MalEFGK involved in maltose/maltodextrin import. Probably responsible for the translocation of the substrate across the membrane.</text>
</comment>
<keyword evidence="8 12" id="KW-0812">Transmembrane</keyword>
<accession>A0A6I6SUE7</accession>
<evidence type="ECO:0000256" key="5">
    <source>
        <dbReference type="ARBA" id="ARBA00022475"/>
    </source>
</evidence>
<dbReference type="SUPFAM" id="SSF161098">
    <property type="entry name" value="MetI-like"/>
    <property type="match status" value="1"/>
</dbReference>
<feature type="transmembrane region" description="Helical" evidence="12">
    <location>
        <begin position="89"/>
        <end position="110"/>
    </location>
</feature>
<dbReference type="InterPro" id="IPR000515">
    <property type="entry name" value="MetI-like"/>
</dbReference>
<keyword evidence="9 12" id="KW-1133">Transmembrane helix</keyword>
<evidence type="ECO:0000256" key="8">
    <source>
        <dbReference type="ARBA" id="ARBA00022692"/>
    </source>
</evidence>
<keyword evidence="10 12" id="KW-0472">Membrane</keyword>
<evidence type="ECO:0000256" key="1">
    <source>
        <dbReference type="ARBA" id="ARBA00002264"/>
    </source>
</evidence>
<feature type="transmembrane region" description="Helical" evidence="12">
    <location>
        <begin position="150"/>
        <end position="175"/>
    </location>
</feature>
<dbReference type="Proteomes" id="UP000464013">
    <property type="component" value="Chromosome"/>
</dbReference>
<comment type="similarity">
    <text evidence="3">Belongs to the binding-protein-dependent transport system permease family. MalFG subfamily.</text>
</comment>
<reference evidence="14 15" key="1">
    <citation type="submission" date="2019-01" db="EMBL/GenBank/DDBJ databases">
        <title>Complete genome of a denitifying bacterium Halomons sp. BC-M4-5.</title>
        <authorList>
            <person name="Wang L."/>
            <person name="Shao Z."/>
        </authorList>
    </citation>
    <scope>NUCLEOTIDE SEQUENCE [LARGE SCALE GENOMIC DNA]</scope>
    <source>
        <strain evidence="14 15">BC-M4-5</strain>
    </source>
</reference>
<feature type="transmembrane region" description="Helical" evidence="12">
    <location>
        <begin position="260"/>
        <end position="281"/>
    </location>
</feature>
<evidence type="ECO:0000256" key="4">
    <source>
        <dbReference type="ARBA" id="ARBA00022448"/>
    </source>
</evidence>
<dbReference type="EMBL" id="CP035042">
    <property type="protein sequence ID" value="QHC51350.1"/>
    <property type="molecule type" value="Genomic_DNA"/>
</dbReference>
<dbReference type="FunFam" id="1.10.3720.10:FF:000010">
    <property type="entry name" value="Maltose ABC transporter permease MalG"/>
    <property type="match status" value="1"/>
</dbReference>
<feature type="domain" description="ABC transmembrane type-1" evidence="13">
    <location>
        <begin position="85"/>
        <end position="281"/>
    </location>
</feature>
<evidence type="ECO:0000259" key="13">
    <source>
        <dbReference type="PROSITE" id="PS50928"/>
    </source>
</evidence>
<proteinExistence type="inferred from homology"/>
<dbReference type="Pfam" id="PF00528">
    <property type="entry name" value="BPD_transp_1"/>
    <property type="match status" value="1"/>
</dbReference>
<evidence type="ECO:0000313" key="14">
    <source>
        <dbReference type="EMBL" id="QHC51350.1"/>
    </source>
</evidence>
<evidence type="ECO:0000256" key="3">
    <source>
        <dbReference type="ARBA" id="ARBA00009047"/>
    </source>
</evidence>
<keyword evidence="15" id="KW-1185">Reference proteome</keyword>
<evidence type="ECO:0000256" key="11">
    <source>
        <dbReference type="ARBA" id="ARBA00041109"/>
    </source>
</evidence>
<dbReference type="CDD" id="cd06261">
    <property type="entry name" value="TM_PBP2"/>
    <property type="match status" value="1"/>
</dbReference>